<evidence type="ECO:0000256" key="3">
    <source>
        <dbReference type="ARBA" id="ARBA00023004"/>
    </source>
</evidence>
<feature type="binding site" description="axial binding residue" evidence="5">
    <location>
        <position position="207"/>
    </location>
    <ligand>
        <name>heme c</name>
        <dbReference type="ChEBI" id="CHEBI:61717"/>
        <label>2</label>
    </ligand>
    <ligandPart>
        <name>Fe</name>
        <dbReference type="ChEBI" id="CHEBI:18248"/>
    </ligandPart>
</feature>
<organism evidence="7 8">
    <name type="scientific">Solimonas fluminis</name>
    <dbReference type="NCBI Taxonomy" id="2086571"/>
    <lineage>
        <taxon>Bacteria</taxon>
        <taxon>Pseudomonadati</taxon>
        <taxon>Pseudomonadota</taxon>
        <taxon>Gammaproteobacteria</taxon>
        <taxon>Nevskiales</taxon>
        <taxon>Nevskiaceae</taxon>
        <taxon>Solimonas</taxon>
    </lineage>
</organism>
<dbReference type="PIRSF" id="PIRSF000018">
    <property type="entry name" value="Mb_ADH_cyt_c"/>
    <property type="match status" value="1"/>
</dbReference>
<evidence type="ECO:0000313" key="8">
    <source>
        <dbReference type="Proteomes" id="UP000238220"/>
    </source>
</evidence>
<keyword evidence="1 4" id="KW-0349">Heme</keyword>
<dbReference type="EMBL" id="PSNW01000007">
    <property type="protein sequence ID" value="PPE73257.1"/>
    <property type="molecule type" value="Genomic_DNA"/>
</dbReference>
<dbReference type="GO" id="GO:0016614">
    <property type="term" value="F:oxidoreductase activity, acting on CH-OH group of donors"/>
    <property type="evidence" value="ECO:0007669"/>
    <property type="project" value="InterPro"/>
</dbReference>
<feature type="binding site" description="covalent" evidence="4">
    <location>
        <position position="329"/>
    </location>
    <ligand>
        <name>heme c</name>
        <dbReference type="ChEBI" id="CHEBI:61717"/>
        <label>3</label>
    </ligand>
</feature>
<protein>
    <submittedName>
        <fullName evidence="7">Alcohol dehydrogenase</fullName>
    </submittedName>
</protein>
<feature type="binding site" description="axial binding residue" evidence="5">
    <location>
        <position position="333"/>
    </location>
    <ligand>
        <name>heme c</name>
        <dbReference type="ChEBI" id="CHEBI:61717"/>
        <label>3</label>
    </ligand>
    <ligandPart>
        <name>Fe</name>
        <dbReference type="ChEBI" id="CHEBI:18248"/>
    </ligandPart>
</feature>
<proteinExistence type="predicted"/>
<dbReference type="Gene3D" id="1.10.760.10">
    <property type="entry name" value="Cytochrome c-like domain"/>
    <property type="match status" value="2"/>
</dbReference>
<evidence type="ECO:0000256" key="1">
    <source>
        <dbReference type="ARBA" id="ARBA00022617"/>
    </source>
</evidence>
<feature type="binding site" description="covalent" evidence="4">
    <location>
        <position position="57"/>
    </location>
    <ligand>
        <name>heme c</name>
        <dbReference type="ChEBI" id="CHEBI:61717"/>
        <label>1</label>
    </ligand>
</feature>
<feature type="binding site" description="covalent" evidence="4">
    <location>
        <position position="203"/>
    </location>
    <ligand>
        <name>heme c</name>
        <dbReference type="ChEBI" id="CHEBI:61717"/>
        <label>2</label>
    </ligand>
</feature>
<dbReference type="PROSITE" id="PS51007">
    <property type="entry name" value="CYTC"/>
    <property type="match status" value="3"/>
</dbReference>
<comment type="caution">
    <text evidence="7">The sequence shown here is derived from an EMBL/GenBank/DDBJ whole genome shotgun (WGS) entry which is preliminary data.</text>
</comment>
<feature type="binding site" description="covalent" evidence="4">
    <location>
        <position position="332"/>
    </location>
    <ligand>
        <name>heme c</name>
        <dbReference type="ChEBI" id="CHEBI:61717"/>
        <label>3</label>
    </ligand>
</feature>
<keyword evidence="8" id="KW-1185">Reference proteome</keyword>
<evidence type="ECO:0000256" key="4">
    <source>
        <dbReference type="PIRSR" id="PIRSR000018-50"/>
    </source>
</evidence>
<feature type="binding site" description="covalent" evidence="4">
    <location>
        <position position="60"/>
    </location>
    <ligand>
        <name>heme c</name>
        <dbReference type="ChEBI" id="CHEBI:61717"/>
        <label>1</label>
    </ligand>
</feature>
<dbReference type="PANTHER" id="PTHR35008">
    <property type="entry name" value="BLL4482 PROTEIN-RELATED"/>
    <property type="match status" value="1"/>
</dbReference>
<feature type="domain" description="Cytochrome c" evidence="6">
    <location>
        <begin position="188"/>
        <end position="296"/>
    </location>
</feature>
<dbReference type="InterPro" id="IPR014353">
    <property type="entry name" value="Membr-bd_ADH_cyt_c"/>
</dbReference>
<dbReference type="GO" id="GO:0009055">
    <property type="term" value="F:electron transfer activity"/>
    <property type="evidence" value="ECO:0007669"/>
    <property type="project" value="InterPro"/>
</dbReference>
<dbReference type="SUPFAM" id="SSF46626">
    <property type="entry name" value="Cytochrome c"/>
    <property type="match status" value="3"/>
</dbReference>
<dbReference type="GO" id="GO:0020037">
    <property type="term" value="F:heme binding"/>
    <property type="evidence" value="ECO:0007669"/>
    <property type="project" value="InterPro"/>
</dbReference>
<feature type="binding site" description="axial binding residue" evidence="5">
    <location>
        <position position="61"/>
    </location>
    <ligand>
        <name>heme c</name>
        <dbReference type="ChEBI" id="CHEBI:61717"/>
        <label>1</label>
    </ligand>
    <ligandPart>
        <name>Fe</name>
        <dbReference type="ChEBI" id="CHEBI:18248"/>
    </ligandPart>
</feature>
<dbReference type="OrthoDB" id="9811281at2"/>
<feature type="binding site" description="covalent" evidence="4">
    <location>
        <position position="206"/>
    </location>
    <ligand>
        <name>heme c</name>
        <dbReference type="ChEBI" id="CHEBI:61717"/>
        <label>2</label>
    </ligand>
</feature>
<reference evidence="7 8" key="1">
    <citation type="submission" date="2018-02" db="EMBL/GenBank/DDBJ databases">
        <title>Genome sequencing of Solimonas sp. HR-BB.</title>
        <authorList>
            <person name="Lee Y."/>
            <person name="Jeon C.O."/>
        </authorList>
    </citation>
    <scope>NUCLEOTIDE SEQUENCE [LARGE SCALE GENOMIC DNA]</scope>
    <source>
        <strain evidence="7 8">HR-BB</strain>
    </source>
</reference>
<dbReference type="GO" id="GO:0016020">
    <property type="term" value="C:membrane"/>
    <property type="evidence" value="ECO:0007669"/>
    <property type="project" value="InterPro"/>
</dbReference>
<dbReference type="RefSeq" id="WP_104230853.1">
    <property type="nucleotide sequence ID" value="NZ_PSNW01000007.1"/>
</dbReference>
<feature type="domain" description="Cytochrome c" evidence="6">
    <location>
        <begin position="316"/>
        <end position="406"/>
    </location>
</feature>
<evidence type="ECO:0000259" key="6">
    <source>
        <dbReference type="PROSITE" id="PS51007"/>
    </source>
</evidence>
<evidence type="ECO:0000256" key="5">
    <source>
        <dbReference type="PIRSR" id="PIRSR000018-51"/>
    </source>
</evidence>
<keyword evidence="2 5" id="KW-0479">Metal-binding</keyword>
<dbReference type="Pfam" id="PF00034">
    <property type="entry name" value="Cytochrom_C"/>
    <property type="match status" value="2"/>
</dbReference>
<feature type="domain" description="Cytochrome c" evidence="6">
    <location>
        <begin position="43"/>
        <end position="146"/>
    </location>
</feature>
<dbReference type="InterPro" id="IPR009056">
    <property type="entry name" value="Cyt_c-like_dom"/>
</dbReference>
<dbReference type="InterPro" id="IPR036909">
    <property type="entry name" value="Cyt_c-like_dom_sf"/>
</dbReference>
<accession>A0A2S5TED9</accession>
<dbReference type="GO" id="GO:0005506">
    <property type="term" value="F:iron ion binding"/>
    <property type="evidence" value="ECO:0007669"/>
    <property type="project" value="InterPro"/>
</dbReference>
<sequence>MKTALKLLVLLLVPALAGLLWLAWPDLREAPVEQSRAAPAGAAQIERGAYLARAGNCVACHTQAGQAPYAGGRPIGTPFGEVFSTNLTPDPETGLGSWTPGEFWRAMHHGRSRDGRLLYPAFPYTSYTRVSRQDSDAIFAYLQSLAPVQAPRREPALRFPYNTQFALRAWRALYFRPGEYRQDTQRTPEWNRGAYLVEGLGHCNACHTARNALGGIELDRNYGGGPIPSLGWEAPPLAPAGLMSDAQAAEMVELLQAGTSRHGVATGPMAEVVLHSLQHLQTTDLAAMVSYIRSLPPAAGAPAPRRPRVSEARRQELMRQGETVYREHCADCHGDRGQGRDYVYPALAGNRMLTGASAGNAIRSVLMGGYGPSTATHPQPHGMPSFAQRLTPEEIAAVLTYARGSWGNQATAVSPVEVERR</sequence>
<dbReference type="InterPro" id="IPR051459">
    <property type="entry name" value="Cytochrome_c-type_DH"/>
</dbReference>
<keyword evidence="3 5" id="KW-0408">Iron</keyword>
<gene>
    <name evidence="7" type="ORF">C3942_13355</name>
</gene>
<evidence type="ECO:0000313" key="7">
    <source>
        <dbReference type="EMBL" id="PPE73257.1"/>
    </source>
</evidence>
<dbReference type="PANTHER" id="PTHR35008:SF4">
    <property type="entry name" value="BLL4482 PROTEIN"/>
    <property type="match status" value="1"/>
</dbReference>
<evidence type="ECO:0000256" key="2">
    <source>
        <dbReference type="ARBA" id="ARBA00022723"/>
    </source>
</evidence>
<dbReference type="Proteomes" id="UP000238220">
    <property type="component" value="Unassembled WGS sequence"/>
</dbReference>
<name>A0A2S5TED9_9GAMM</name>
<dbReference type="AlphaFoldDB" id="A0A2S5TED9"/>
<comment type="cofactor">
    <cofactor evidence="4">
        <name>heme c</name>
        <dbReference type="ChEBI" id="CHEBI:61717"/>
    </cofactor>
    <text evidence="4">Binds 3 heme c groups covalently per subunit.</text>
</comment>